<gene>
    <name evidence="1" type="ORF">TRIATDRAFT_302083</name>
</gene>
<evidence type="ECO:0000313" key="1">
    <source>
        <dbReference type="EMBL" id="EHK41614.1"/>
    </source>
</evidence>
<protein>
    <submittedName>
        <fullName evidence="1">Uncharacterized protein</fullName>
    </submittedName>
</protein>
<dbReference type="AlphaFoldDB" id="G9P7M3"/>
<dbReference type="Proteomes" id="UP000005426">
    <property type="component" value="Unassembled WGS sequence"/>
</dbReference>
<accession>G9P7M3</accession>
<comment type="caution">
    <text evidence="1">The sequence shown here is derived from an EMBL/GenBank/DDBJ whole genome shotgun (WGS) entry which is preliminary data.</text>
</comment>
<name>G9P7M3_HYPAI</name>
<dbReference type="HOGENOM" id="CLU_2886101_0_0_1"/>
<reference evidence="1 2" key="1">
    <citation type="journal article" date="2011" name="Genome Biol.">
        <title>Comparative genome sequence analysis underscores mycoparasitism as the ancestral life style of Trichoderma.</title>
        <authorList>
            <person name="Kubicek C.P."/>
            <person name="Herrera-Estrella A."/>
            <person name="Seidl-Seiboth V."/>
            <person name="Martinez D.A."/>
            <person name="Druzhinina I.S."/>
            <person name="Thon M."/>
            <person name="Zeilinger S."/>
            <person name="Casas-Flores S."/>
            <person name="Horwitz B.A."/>
            <person name="Mukherjee P.K."/>
            <person name="Mukherjee M."/>
            <person name="Kredics L."/>
            <person name="Alcaraz L.D."/>
            <person name="Aerts A."/>
            <person name="Antal Z."/>
            <person name="Atanasova L."/>
            <person name="Cervantes-Badillo M.G."/>
            <person name="Challacombe J."/>
            <person name="Chertkov O."/>
            <person name="McCluskey K."/>
            <person name="Coulpier F."/>
            <person name="Deshpande N."/>
            <person name="von Doehren H."/>
            <person name="Ebbole D.J."/>
            <person name="Esquivel-Naranjo E.U."/>
            <person name="Fekete E."/>
            <person name="Flipphi M."/>
            <person name="Glaser F."/>
            <person name="Gomez-Rodriguez E.Y."/>
            <person name="Gruber S."/>
            <person name="Han C."/>
            <person name="Henrissat B."/>
            <person name="Hermosa R."/>
            <person name="Hernandez-Onate M."/>
            <person name="Karaffa L."/>
            <person name="Kosti I."/>
            <person name="Le Crom S."/>
            <person name="Lindquist E."/>
            <person name="Lucas S."/>
            <person name="Luebeck M."/>
            <person name="Luebeck P.S."/>
            <person name="Margeot A."/>
            <person name="Metz B."/>
            <person name="Misra M."/>
            <person name="Nevalainen H."/>
            <person name="Omann M."/>
            <person name="Packer N."/>
            <person name="Perrone G."/>
            <person name="Uresti-Rivera E.E."/>
            <person name="Salamov A."/>
            <person name="Schmoll M."/>
            <person name="Seiboth B."/>
            <person name="Shapiro H."/>
            <person name="Sukno S."/>
            <person name="Tamayo-Ramos J.A."/>
            <person name="Tisch D."/>
            <person name="Wiest A."/>
            <person name="Wilkinson H.H."/>
            <person name="Zhang M."/>
            <person name="Coutinho P.M."/>
            <person name="Kenerley C.M."/>
            <person name="Monte E."/>
            <person name="Baker S.E."/>
            <person name="Grigoriev I.V."/>
        </authorList>
    </citation>
    <scope>NUCLEOTIDE SEQUENCE [LARGE SCALE GENOMIC DNA]</scope>
    <source>
        <strain evidence="2">ATCC 20476 / IMI 206040</strain>
    </source>
</reference>
<dbReference type="EMBL" id="ABDG02000027">
    <property type="protein sequence ID" value="EHK41614.1"/>
    <property type="molecule type" value="Genomic_DNA"/>
</dbReference>
<sequence>MLHLLIAAPSNYMVVVIAYFEYCPETSIRDRVLRALRNQYVNNWLELRCSFNQHMGRTVQSLQ</sequence>
<proteinExistence type="predicted"/>
<organism evidence="1 2">
    <name type="scientific">Hypocrea atroviridis (strain ATCC 20476 / IMI 206040)</name>
    <name type="common">Trichoderma atroviride</name>
    <dbReference type="NCBI Taxonomy" id="452589"/>
    <lineage>
        <taxon>Eukaryota</taxon>
        <taxon>Fungi</taxon>
        <taxon>Dikarya</taxon>
        <taxon>Ascomycota</taxon>
        <taxon>Pezizomycotina</taxon>
        <taxon>Sordariomycetes</taxon>
        <taxon>Hypocreomycetidae</taxon>
        <taxon>Hypocreales</taxon>
        <taxon>Hypocreaceae</taxon>
        <taxon>Trichoderma</taxon>
    </lineage>
</organism>
<evidence type="ECO:0000313" key="2">
    <source>
        <dbReference type="Proteomes" id="UP000005426"/>
    </source>
</evidence>
<keyword evidence="2" id="KW-1185">Reference proteome</keyword>